<evidence type="ECO:0000256" key="3">
    <source>
        <dbReference type="SAM" id="Coils"/>
    </source>
</evidence>
<dbReference type="PANTHER" id="PTHR33449:SF1">
    <property type="entry name" value="NUCLEOID-ASSOCIATED PROTEIN YBAB"/>
    <property type="match status" value="1"/>
</dbReference>
<name>A0ABV8U3B3_9ACTN</name>
<dbReference type="SUPFAM" id="SSF82607">
    <property type="entry name" value="YbaB-like"/>
    <property type="match status" value="1"/>
</dbReference>
<accession>A0ABV8U3B3</accession>
<feature type="coiled-coil region" evidence="3">
    <location>
        <begin position="8"/>
        <end position="35"/>
    </location>
</feature>
<organism evidence="4 5">
    <name type="scientific">Salininema proteolyticum</name>
    <dbReference type="NCBI Taxonomy" id="1607685"/>
    <lineage>
        <taxon>Bacteria</taxon>
        <taxon>Bacillati</taxon>
        <taxon>Actinomycetota</taxon>
        <taxon>Actinomycetes</taxon>
        <taxon>Glycomycetales</taxon>
        <taxon>Glycomycetaceae</taxon>
        <taxon>Salininema</taxon>
    </lineage>
</organism>
<dbReference type="InterPro" id="IPR036894">
    <property type="entry name" value="YbaB-like_sf"/>
</dbReference>
<evidence type="ECO:0000313" key="4">
    <source>
        <dbReference type="EMBL" id="MFC4337270.1"/>
    </source>
</evidence>
<keyword evidence="1 2" id="KW-0238">DNA-binding</keyword>
<evidence type="ECO:0000313" key="5">
    <source>
        <dbReference type="Proteomes" id="UP001595823"/>
    </source>
</evidence>
<evidence type="ECO:0000256" key="2">
    <source>
        <dbReference type="HAMAP-Rule" id="MF_00274"/>
    </source>
</evidence>
<dbReference type="PIRSF" id="PIRSF004555">
    <property type="entry name" value="UCP004555"/>
    <property type="match status" value="1"/>
</dbReference>
<dbReference type="EMBL" id="JBHSDK010000028">
    <property type="protein sequence ID" value="MFC4337270.1"/>
    <property type="molecule type" value="Genomic_DNA"/>
</dbReference>
<dbReference type="InterPro" id="IPR004401">
    <property type="entry name" value="YbaB/EbfC"/>
</dbReference>
<proteinExistence type="inferred from homology"/>
<dbReference type="RefSeq" id="WP_380624085.1">
    <property type="nucleotide sequence ID" value="NZ_JBHSDK010000028.1"/>
</dbReference>
<protein>
    <recommendedName>
        <fullName evidence="2">Nucleoid-associated protein ACFPET_18890</fullName>
    </recommendedName>
</protein>
<keyword evidence="2" id="KW-0963">Cytoplasm</keyword>
<dbReference type="NCBIfam" id="TIGR00103">
    <property type="entry name" value="DNA_YbaB_EbfC"/>
    <property type="match status" value="1"/>
</dbReference>
<dbReference type="Gene3D" id="3.30.1310.10">
    <property type="entry name" value="Nucleoid-associated protein YbaB-like domain"/>
    <property type="match status" value="1"/>
</dbReference>
<keyword evidence="3" id="KW-0175">Coiled coil</keyword>
<comment type="similarity">
    <text evidence="2">Belongs to the YbaB/EbfC family.</text>
</comment>
<reference evidence="5" key="1">
    <citation type="journal article" date="2019" name="Int. J. Syst. Evol. Microbiol.">
        <title>The Global Catalogue of Microorganisms (GCM) 10K type strain sequencing project: providing services to taxonomists for standard genome sequencing and annotation.</title>
        <authorList>
            <consortium name="The Broad Institute Genomics Platform"/>
            <consortium name="The Broad Institute Genome Sequencing Center for Infectious Disease"/>
            <person name="Wu L."/>
            <person name="Ma J."/>
        </authorList>
    </citation>
    <scope>NUCLEOTIDE SEQUENCE [LARGE SCALE GENOMIC DNA]</scope>
    <source>
        <strain evidence="5">IBRC-M 10908</strain>
    </source>
</reference>
<gene>
    <name evidence="4" type="ORF">ACFPET_18890</name>
</gene>
<evidence type="ECO:0000256" key="1">
    <source>
        <dbReference type="ARBA" id="ARBA00023125"/>
    </source>
</evidence>
<comment type="subcellular location">
    <subcellularLocation>
        <location evidence="2">Cytoplasm</location>
        <location evidence="2">Nucleoid</location>
    </subcellularLocation>
</comment>
<dbReference type="HAMAP" id="MF_00274">
    <property type="entry name" value="DNA_YbaB_EbfC"/>
    <property type="match status" value="1"/>
</dbReference>
<sequence>MFPGGGDLSGLLKQAQEMQAQYQQAQEELAEAEVEASSGGGLVTAVVSGEGDLKKVSIDPKAVDTDDLESLEDMVVAAVQAASADAKAMAEEKLGPVGDALGNLTGGMGLPGM</sequence>
<comment type="function">
    <text evidence="2">Binds to DNA and alters its conformation. May be involved in regulation of gene expression, nucleoid organization and DNA protection.</text>
</comment>
<comment type="subunit">
    <text evidence="2">Homodimer.</text>
</comment>
<dbReference type="Proteomes" id="UP001595823">
    <property type="component" value="Unassembled WGS sequence"/>
</dbReference>
<comment type="caution">
    <text evidence="4">The sequence shown here is derived from an EMBL/GenBank/DDBJ whole genome shotgun (WGS) entry which is preliminary data.</text>
</comment>
<dbReference type="Pfam" id="PF02575">
    <property type="entry name" value="YbaB_DNA_bd"/>
    <property type="match status" value="1"/>
</dbReference>
<dbReference type="PANTHER" id="PTHR33449">
    <property type="entry name" value="NUCLEOID-ASSOCIATED PROTEIN YBAB"/>
    <property type="match status" value="1"/>
</dbReference>
<keyword evidence="5" id="KW-1185">Reference proteome</keyword>